<dbReference type="PANTHER" id="PTHR34821">
    <property type="entry name" value="INNER MEMBRANE PROTEIN YDCZ"/>
    <property type="match status" value="1"/>
</dbReference>
<feature type="transmembrane region" description="Helical" evidence="1">
    <location>
        <begin position="240"/>
        <end position="258"/>
    </location>
</feature>
<feature type="transmembrane region" description="Helical" evidence="1">
    <location>
        <begin position="171"/>
        <end position="188"/>
    </location>
</feature>
<keyword evidence="1" id="KW-0472">Membrane</keyword>
<evidence type="ECO:0000313" key="2">
    <source>
        <dbReference type="EMBL" id="MCS5734600.1"/>
    </source>
</evidence>
<evidence type="ECO:0000256" key="1">
    <source>
        <dbReference type="SAM" id="Phobius"/>
    </source>
</evidence>
<name>A0ABT2H3U8_9MICO</name>
<comment type="caution">
    <text evidence="2">The sequence shown here is derived from an EMBL/GenBank/DDBJ whole genome shotgun (WGS) entry which is preliminary data.</text>
</comment>
<reference evidence="2" key="1">
    <citation type="submission" date="2022-08" db="EMBL/GenBank/DDBJ databases">
        <authorList>
            <person name="Deng Y."/>
            <person name="Han X.-F."/>
            <person name="Zhang Y.-Q."/>
        </authorList>
    </citation>
    <scope>NUCLEOTIDE SEQUENCE</scope>
    <source>
        <strain evidence="2">CPCC 203386</strain>
    </source>
</reference>
<dbReference type="InterPro" id="IPR006750">
    <property type="entry name" value="YdcZ"/>
</dbReference>
<feature type="transmembrane region" description="Helical" evidence="1">
    <location>
        <begin position="208"/>
        <end position="228"/>
    </location>
</feature>
<dbReference type="Proteomes" id="UP001165586">
    <property type="component" value="Unassembled WGS sequence"/>
</dbReference>
<organism evidence="2 3">
    <name type="scientific">Herbiconiux daphne</name>
    <dbReference type="NCBI Taxonomy" id="2970914"/>
    <lineage>
        <taxon>Bacteria</taxon>
        <taxon>Bacillati</taxon>
        <taxon>Actinomycetota</taxon>
        <taxon>Actinomycetes</taxon>
        <taxon>Micrococcales</taxon>
        <taxon>Microbacteriaceae</taxon>
        <taxon>Herbiconiux</taxon>
    </lineage>
</organism>
<keyword evidence="1" id="KW-1133">Transmembrane helix</keyword>
<sequence>MTTAPPSNAGRLPLWAAVGVAVVCGVLMATQSRINGELGHRLGDGFTAAAISFSIGLGIVALIVLAMPSARRGTSVALAEVRGRRLPAWMLFAGVGGAVFVLSQGLASAVVGVSLFTVAFIGGQTVSGLVVDRIGIGPGGRRYLTVRRVLGAAIALAVVAWSVSAHITPDIPLWMLVLPLIAGAAVAVQQAANGRVAGASGSAVTSTLFNFIAGALVLIVIALVHAALAGGFPAVYPTEWWLYLGAPLGVTFIFGLATAVRTTGVLLLGLCSVSGQLAGSIVIDVIAPGSGHSIDWTTPIAAALVVVAVLVVSLPSRGRV</sequence>
<keyword evidence="3" id="KW-1185">Reference proteome</keyword>
<feature type="transmembrane region" description="Helical" evidence="1">
    <location>
        <begin position="12"/>
        <end position="34"/>
    </location>
</feature>
<evidence type="ECO:0000313" key="3">
    <source>
        <dbReference type="Proteomes" id="UP001165586"/>
    </source>
</evidence>
<proteinExistence type="predicted"/>
<protein>
    <submittedName>
        <fullName evidence="2">DMT family transporter</fullName>
    </submittedName>
</protein>
<feature type="transmembrane region" description="Helical" evidence="1">
    <location>
        <begin position="88"/>
        <end position="107"/>
    </location>
</feature>
<feature type="transmembrane region" description="Helical" evidence="1">
    <location>
        <begin position="265"/>
        <end position="287"/>
    </location>
</feature>
<gene>
    <name evidence="2" type="ORF">N1032_12715</name>
</gene>
<accession>A0ABT2H3U8</accession>
<feature type="transmembrane region" description="Helical" evidence="1">
    <location>
        <begin position="46"/>
        <end position="67"/>
    </location>
</feature>
<dbReference type="RefSeq" id="WP_259539462.1">
    <property type="nucleotide sequence ID" value="NZ_JANLCJ010000004.1"/>
</dbReference>
<feature type="transmembrane region" description="Helical" evidence="1">
    <location>
        <begin position="146"/>
        <end position="165"/>
    </location>
</feature>
<dbReference type="Pfam" id="PF04657">
    <property type="entry name" value="DMT_YdcZ"/>
    <property type="match status" value="2"/>
</dbReference>
<feature type="transmembrane region" description="Helical" evidence="1">
    <location>
        <begin position="113"/>
        <end position="134"/>
    </location>
</feature>
<dbReference type="PANTHER" id="PTHR34821:SF2">
    <property type="entry name" value="INNER MEMBRANE PROTEIN YDCZ"/>
    <property type="match status" value="1"/>
</dbReference>
<keyword evidence="1" id="KW-0812">Transmembrane</keyword>
<feature type="transmembrane region" description="Helical" evidence="1">
    <location>
        <begin position="293"/>
        <end position="314"/>
    </location>
</feature>
<dbReference type="EMBL" id="JANLCJ010000004">
    <property type="protein sequence ID" value="MCS5734600.1"/>
    <property type="molecule type" value="Genomic_DNA"/>
</dbReference>